<evidence type="ECO:0000313" key="5">
    <source>
        <dbReference type="Proteomes" id="UP000772434"/>
    </source>
</evidence>
<feature type="chain" id="PRO_5040388328" evidence="3">
    <location>
        <begin position="22"/>
        <end position="335"/>
    </location>
</feature>
<dbReference type="AlphaFoldDB" id="A0A9P5Q3P7"/>
<feature type="transmembrane region" description="Helical" evidence="2">
    <location>
        <begin position="37"/>
        <end position="62"/>
    </location>
</feature>
<accession>A0A9P5Q3P7</accession>
<feature type="region of interest" description="Disordered" evidence="1">
    <location>
        <begin position="262"/>
        <end position="320"/>
    </location>
</feature>
<dbReference type="Proteomes" id="UP000772434">
    <property type="component" value="Unassembled WGS sequence"/>
</dbReference>
<reference evidence="4" key="1">
    <citation type="submission" date="2020-11" db="EMBL/GenBank/DDBJ databases">
        <authorList>
            <consortium name="DOE Joint Genome Institute"/>
            <person name="Ahrendt S."/>
            <person name="Riley R."/>
            <person name="Andreopoulos W."/>
            <person name="Labutti K."/>
            <person name="Pangilinan J."/>
            <person name="Ruiz-Duenas F.J."/>
            <person name="Barrasa J.M."/>
            <person name="Sanchez-Garcia M."/>
            <person name="Camarero S."/>
            <person name="Miyauchi S."/>
            <person name="Serrano A."/>
            <person name="Linde D."/>
            <person name="Babiker R."/>
            <person name="Drula E."/>
            <person name="Ayuso-Fernandez I."/>
            <person name="Pacheco R."/>
            <person name="Padilla G."/>
            <person name="Ferreira P."/>
            <person name="Barriuso J."/>
            <person name="Kellner H."/>
            <person name="Castanera R."/>
            <person name="Alfaro M."/>
            <person name="Ramirez L."/>
            <person name="Pisabarro A.G."/>
            <person name="Kuo A."/>
            <person name="Tritt A."/>
            <person name="Lipzen A."/>
            <person name="He G."/>
            <person name="Yan M."/>
            <person name="Ng V."/>
            <person name="Cullen D."/>
            <person name="Martin F."/>
            <person name="Rosso M.-N."/>
            <person name="Henrissat B."/>
            <person name="Hibbett D."/>
            <person name="Martinez A.T."/>
            <person name="Grigoriev I.V."/>
        </authorList>
    </citation>
    <scope>NUCLEOTIDE SEQUENCE</scope>
    <source>
        <strain evidence="4">AH 40177</strain>
    </source>
</reference>
<protein>
    <submittedName>
        <fullName evidence="4">Uncharacterized protein</fullName>
    </submittedName>
</protein>
<keyword evidence="2" id="KW-0472">Membrane</keyword>
<feature type="compositionally biased region" description="Low complexity" evidence="1">
    <location>
        <begin position="284"/>
        <end position="304"/>
    </location>
</feature>
<organism evidence="4 5">
    <name type="scientific">Rhodocollybia butyracea</name>
    <dbReference type="NCBI Taxonomy" id="206335"/>
    <lineage>
        <taxon>Eukaryota</taxon>
        <taxon>Fungi</taxon>
        <taxon>Dikarya</taxon>
        <taxon>Basidiomycota</taxon>
        <taxon>Agaricomycotina</taxon>
        <taxon>Agaricomycetes</taxon>
        <taxon>Agaricomycetidae</taxon>
        <taxon>Agaricales</taxon>
        <taxon>Marasmiineae</taxon>
        <taxon>Omphalotaceae</taxon>
        <taxon>Rhodocollybia</taxon>
    </lineage>
</organism>
<comment type="caution">
    <text evidence="4">The sequence shown here is derived from an EMBL/GenBank/DDBJ whole genome shotgun (WGS) entry which is preliminary data.</text>
</comment>
<evidence type="ECO:0000256" key="1">
    <source>
        <dbReference type="SAM" id="MobiDB-lite"/>
    </source>
</evidence>
<feature type="compositionally biased region" description="Polar residues" evidence="1">
    <location>
        <begin position="202"/>
        <end position="234"/>
    </location>
</feature>
<keyword evidence="2" id="KW-0812">Transmembrane</keyword>
<evidence type="ECO:0000313" key="4">
    <source>
        <dbReference type="EMBL" id="KAF9074047.1"/>
    </source>
</evidence>
<feature type="signal peptide" evidence="3">
    <location>
        <begin position="1"/>
        <end position="21"/>
    </location>
</feature>
<evidence type="ECO:0000256" key="2">
    <source>
        <dbReference type="SAM" id="Phobius"/>
    </source>
</evidence>
<keyword evidence="2" id="KW-1133">Transmembrane helix</keyword>
<keyword evidence="5" id="KW-1185">Reference proteome</keyword>
<dbReference type="EMBL" id="JADNRY010000015">
    <property type="protein sequence ID" value="KAF9074047.1"/>
    <property type="molecule type" value="Genomic_DNA"/>
</dbReference>
<gene>
    <name evidence="4" type="ORF">BDP27DRAFT_1359912</name>
</gene>
<evidence type="ECO:0000256" key="3">
    <source>
        <dbReference type="SAM" id="SignalP"/>
    </source>
</evidence>
<name>A0A9P5Q3P7_9AGAR</name>
<proteinExistence type="predicted"/>
<keyword evidence="3" id="KW-0732">Signal</keyword>
<sequence>MTDFQLAVCVLLVTFVCSARGQCNSAFDDCGGDEFNTAVIVGIVIAVVVAALSIISVVIVIVKRRRIRRFQQNYRNASSFPTYPMDIQPTLPEPLHHTHNHTSHHIHHQMHHDMAMQNQITMQNNQMTSNVCLQMAHTPELKDYRSVPLRTPDKRLDSPYYLQQLCKGVDPVSGLSTMTHLNGGTVAGIVVGCVGPAGEGTPKTSANAQSRDLGSLSTKSSPTSKAGRPQQQISRKPVPRNNPEVQSRILQDSANATLLSSAAFDQPPPSECNPHHHHHHHNEPSSGGHSAHYGDHTGYTSHNGGHNGGHTHHFDAGAHSTNFDAGGGGGGLSSL</sequence>
<feature type="region of interest" description="Disordered" evidence="1">
    <location>
        <begin position="200"/>
        <end position="243"/>
    </location>
</feature>